<dbReference type="Proteomes" id="UP000027186">
    <property type="component" value="Plasmid AbAZ39_p1"/>
</dbReference>
<gene>
    <name evidence="1" type="ORF">ABAZ39_14675</name>
</gene>
<evidence type="ECO:0000313" key="2">
    <source>
        <dbReference type="Proteomes" id="UP000027186"/>
    </source>
</evidence>
<dbReference type="KEGG" id="abq:ABAZ39_14675"/>
<dbReference type="SUPFAM" id="SSF47413">
    <property type="entry name" value="lambda repressor-like DNA-binding domains"/>
    <property type="match status" value="1"/>
</dbReference>
<proteinExistence type="predicted"/>
<dbReference type="AlphaFoldDB" id="A0A060DK69"/>
<dbReference type="Gene3D" id="1.10.260.40">
    <property type="entry name" value="lambda repressor-like DNA-binding domains"/>
    <property type="match status" value="1"/>
</dbReference>
<evidence type="ECO:0000313" key="1">
    <source>
        <dbReference type="EMBL" id="AIB13205.1"/>
    </source>
</evidence>
<dbReference type="EMBL" id="CP007794">
    <property type="protein sequence ID" value="AIB13205.1"/>
    <property type="molecule type" value="Genomic_DNA"/>
</dbReference>
<reference evidence="1 2" key="1">
    <citation type="journal article" date="2014" name="Genome Announc.">
        <title>Complete Genome Sequence of the Model Rhizosphere Strain Azospirillum brasilense Az39, Successfully Applied in Agriculture.</title>
        <authorList>
            <person name="Rivera D."/>
            <person name="Revale S."/>
            <person name="Molina R."/>
            <person name="Gualpa J."/>
            <person name="Puente M."/>
            <person name="Maroniche G."/>
            <person name="Paris G."/>
            <person name="Baker D."/>
            <person name="Clavijo B."/>
            <person name="McLay K."/>
            <person name="Spaepen S."/>
            <person name="Perticari A."/>
            <person name="Vazquez M."/>
            <person name="Wisniewski-Dye F."/>
            <person name="Watkins C."/>
            <person name="Martinez-Abarca F."/>
            <person name="Vanderleyden J."/>
            <person name="Cassan F."/>
        </authorList>
    </citation>
    <scope>NUCLEOTIDE SEQUENCE [LARGE SCALE GENOMIC DNA]</scope>
    <source>
        <strain evidence="1 2">Az39</strain>
        <plasmid evidence="1">AbAZ39_p1</plasmid>
    </source>
</reference>
<name>A0A060DK69_9PROT</name>
<dbReference type="RefSeq" id="WP_040133765.1">
    <property type="nucleotide sequence ID" value="NZ_CP007794.1"/>
</dbReference>
<accession>A0A060DK69</accession>
<sequence length="104" mass="11569">MSTTGDELLRAVNERMARLRLRQEDVAAACGCTQGHLSKVLKHKVKLARKTEVALRGWLGSADGSDGTDDAREARELVDRLVQGPAERRMQIMQLLRIIDGMAR</sequence>
<organism evidence="1 2">
    <name type="scientific">Azospirillum argentinense</name>
    <dbReference type="NCBI Taxonomy" id="2970906"/>
    <lineage>
        <taxon>Bacteria</taxon>
        <taxon>Pseudomonadati</taxon>
        <taxon>Pseudomonadota</taxon>
        <taxon>Alphaproteobacteria</taxon>
        <taxon>Rhodospirillales</taxon>
        <taxon>Azospirillaceae</taxon>
        <taxon>Azospirillum</taxon>
    </lineage>
</organism>
<protein>
    <submittedName>
        <fullName evidence="1">Uncharacterized protein</fullName>
    </submittedName>
</protein>
<dbReference type="GO" id="GO:0003677">
    <property type="term" value="F:DNA binding"/>
    <property type="evidence" value="ECO:0007669"/>
    <property type="project" value="InterPro"/>
</dbReference>
<dbReference type="InterPro" id="IPR010982">
    <property type="entry name" value="Lambda_DNA-bd_dom_sf"/>
</dbReference>
<keyword evidence="1" id="KW-0614">Plasmid</keyword>
<geneLocation type="plasmid" evidence="1 2">
    <name>AbAZ39_p1</name>
</geneLocation>